<evidence type="ECO:0000256" key="4">
    <source>
        <dbReference type="ARBA" id="ARBA00022840"/>
    </source>
</evidence>
<dbReference type="PANTHER" id="PTHR32463">
    <property type="entry name" value="L-FUCOSE KINASE"/>
    <property type="match status" value="1"/>
</dbReference>
<evidence type="ECO:0000259" key="6">
    <source>
        <dbReference type="Pfam" id="PF00288"/>
    </source>
</evidence>
<comment type="caution">
    <text evidence="8">The sequence shown here is derived from an EMBL/GenBank/DDBJ whole genome shotgun (WGS) entry which is preliminary data.</text>
</comment>
<dbReference type="InterPro" id="IPR013750">
    <property type="entry name" value="GHMP_kinase_C_dom"/>
</dbReference>
<dbReference type="InterPro" id="IPR006203">
    <property type="entry name" value="GHMP_knse_ATP-bd_CS"/>
</dbReference>
<name>A0A1G2KMQ6_9BACT</name>
<protein>
    <submittedName>
        <fullName evidence="8">Galactokinase</fullName>
    </submittedName>
</protein>
<evidence type="ECO:0000259" key="7">
    <source>
        <dbReference type="Pfam" id="PF08544"/>
    </source>
</evidence>
<dbReference type="Proteomes" id="UP000177362">
    <property type="component" value="Unassembled WGS sequence"/>
</dbReference>
<dbReference type="SUPFAM" id="SSF54211">
    <property type="entry name" value="Ribosomal protein S5 domain 2-like"/>
    <property type="match status" value="1"/>
</dbReference>
<dbReference type="InterPro" id="IPR006204">
    <property type="entry name" value="GHMP_kinase_N_dom"/>
</dbReference>
<comment type="similarity">
    <text evidence="5">Belongs to the GHMP kinase family.</text>
</comment>
<dbReference type="GO" id="GO:0005524">
    <property type="term" value="F:ATP binding"/>
    <property type="evidence" value="ECO:0007669"/>
    <property type="project" value="UniProtKB-KW"/>
</dbReference>
<evidence type="ECO:0000256" key="3">
    <source>
        <dbReference type="ARBA" id="ARBA00022777"/>
    </source>
</evidence>
<dbReference type="EMBL" id="MHQJ01000038">
    <property type="protein sequence ID" value="OHA00727.1"/>
    <property type="molecule type" value="Genomic_DNA"/>
</dbReference>
<dbReference type="Gene3D" id="3.30.230.120">
    <property type="match status" value="1"/>
</dbReference>
<organism evidence="8 9">
    <name type="scientific">Candidatus Sungbacteria bacterium RIFCSPHIGHO2_02_FULL_49_12</name>
    <dbReference type="NCBI Taxonomy" id="1802271"/>
    <lineage>
        <taxon>Bacteria</taxon>
        <taxon>Candidatus Sungiibacteriota</taxon>
    </lineage>
</organism>
<dbReference type="PANTHER" id="PTHR32463:SF0">
    <property type="entry name" value="L-FUCOSE KINASE"/>
    <property type="match status" value="1"/>
</dbReference>
<keyword evidence="3 8" id="KW-0418">Kinase</keyword>
<sequence length="330" mass="36451">MIVVRTPFRIPLGGGSTDLPSYYSQHGGFIFAAAINLYMHITLSRPPIDDLIRFKYSESEEVTSLDELRHQLGREALRAMGITKGIEVASVADVPQGTGLGSSGSYMVCLLHALHTLKNEPTSPRELADKACRITMETLRLPDGKQDPYAAALGGFSVLEIDPDGTVHACQAELAPETVNQFEKNSMLFYTGTRRESQDILAEQHKKTVAGDQRLVEQKHRIKEIGKNILRAFEKGNLSEFGKLMDEHWNVKRSMSSKMSSDRFDNLYNLAKSSGALGGKIMGAGGGGFFLFYAEGAARDRVRLAMLKEDLREVGFEVDFEGTKIIASER</sequence>
<dbReference type="PRINTS" id="PR00960">
    <property type="entry name" value="LMBPPROTEIN"/>
</dbReference>
<proteinExistence type="inferred from homology"/>
<dbReference type="InterPro" id="IPR001174">
    <property type="entry name" value="HddA/FKP"/>
</dbReference>
<feature type="domain" description="GHMP kinase N-terminal" evidence="6">
    <location>
        <begin position="77"/>
        <end position="155"/>
    </location>
</feature>
<dbReference type="InterPro" id="IPR052203">
    <property type="entry name" value="GHMP_Kinase-Related"/>
</dbReference>
<dbReference type="InterPro" id="IPR020568">
    <property type="entry name" value="Ribosomal_Su5_D2-typ_SF"/>
</dbReference>
<dbReference type="PROSITE" id="PS00627">
    <property type="entry name" value="GHMP_KINASES_ATP"/>
    <property type="match status" value="1"/>
</dbReference>
<keyword evidence="2" id="KW-0547">Nucleotide-binding</keyword>
<dbReference type="InterPro" id="IPR036554">
    <property type="entry name" value="GHMP_kinase_C_sf"/>
</dbReference>
<dbReference type="PIRSF" id="PIRSF036406">
    <property type="entry name" value="Hept_kin"/>
    <property type="match status" value="1"/>
</dbReference>
<reference evidence="8 9" key="1">
    <citation type="journal article" date="2016" name="Nat. Commun.">
        <title>Thousands of microbial genomes shed light on interconnected biogeochemical processes in an aquifer system.</title>
        <authorList>
            <person name="Anantharaman K."/>
            <person name="Brown C.T."/>
            <person name="Hug L.A."/>
            <person name="Sharon I."/>
            <person name="Castelle C.J."/>
            <person name="Probst A.J."/>
            <person name="Thomas B.C."/>
            <person name="Singh A."/>
            <person name="Wilkins M.J."/>
            <person name="Karaoz U."/>
            <person name="Brodie E.L."/>
            <person name="Williams K.H."/>
            <person name="Hubbard S.S."/>
            <person name="Banfield J.F."/>
        </authorList>
    </citation>
    <scope>NUCLEOTIDE SEQUENCE [LARGE SCALE GENOMIC DNA]</scope>
</reference>
<evidence type="ECO:0000256" key="5">
    <source>
        <dbReference type="ARBA" id="ARBA00038121"/>
    </source>
</evidence>
<dbReference type="Pfam" id="PF00288">
    <property type="entry name" value="GHMP_kinases_N"/>
    <property type="match status" value="1"/>
</dbReference>
<dbReference type="STRING" id="1802271.A3C11_02570"/>
<evidence type="ECO:0000313" key="8">
    <source>
        <dbReference type="EMBL" id="OHA00727.1"/>
    </source>
</evidence>
<feature type="domain" description="GHMP kinase C-terminal" evidence="7">
    <location>
        <begin position="230"/>
        <end position="306"/>
    </location>
</feature>
<evidence type="ECO:0000256" key="1">
    <source>
        <dbReference type="ARBA" id="ARBA00022679"/>
    </source>
</evidence>
<dbReference type="GO" id="GO:0042352">
    <property type="term" value="P:GDP-L-fucose salvage"/>
    <property type="evidence" value="ECO:0007669"/>
    <property type="project" value="TreeGrafter"/>
</dbReference>
<dbReference type="SUPFAM" id="SSF55060">
    <property type="entry name" value="GHMP Kinase, C-terminal domain"/>
    <property type="match status" value="1"/>
</dbReference>
<accession>A0A1G2KMQ6</accession>
<dbReference type="GO" id="GO:0050201">
    <property type="term" value="F:fucokinase activity"/>
    <property type="evidence" value="ECO:0007669"/>
    <property type="project" value="TreeGrafter"/>
</dbReference>
<dbReference type="InterPro" id="IPR014606">
    <property type="entry name" value="Heptose_7-P_kinase"/>
</dbReference>
<keyword evidence="1" id="KW-0808">Transferase</keyword>
<keyword evidence="4" id="KW-0067">ATP-binding</keyword>
<evidence type="ECO:0000256" key="2">
    <source>
        <dbReference type="ARBA" id="ARBA00022741"/>
    </source>
</evidence>
<gene>
    <name evidence="8" type="ORF">A3C11_02570</name>
</gene>
<evidence type="ECO:0000313" key="9">
    <source>
        <dbReference type="Proteomes" id="UP000177362"/>
    </source>
</evidence>
<dbReference type="Pfam" id="PF08544">
    <property type="entry name" value="GHMP_kinases_C"/>
    <property type="match status" value="1"/>
</dbReference>
<dbReference type="AlphaFoldDB" id="A0A1G2KMQ6"/>